<keyword evidence="8" id="KW-0963">Cytoplasm</keyword>
<dbReference type="GO" id="GO:0005634">
    <property type="term" value="C:nucleus"/>
    <property type="evidence" value="ECO:0007669"/>
    <property type="project" value="UniProtKB-SubCell"/>
</dbReference>
<dbReference type="GO" id="GO:0006417">
    <property type="term" value="P:regulation of translation"/>
    <property type="evidence" value="ECO:0007669"/>
    <property type="project" value="UniProtKB-KW"/>
</dbReference>
<dbReference type="PANTHER" id="PTHR10836">
    <property type="entry name" value="GLYCERALDEHYDE 3-PHOSPHATE DEHYDROGENASE"/>
    <property type="match status" value="1"/>
</dbReference>
<organism evidence="23 24">
    <name type="scientific">Crocuta crocuta</name>
    <name type="common">Spotted hyena</name>
    <dbReference type="NCBI Taxonomy" id="9678"/>
    <lineage>
        <taxon>Eukaryota</taxon>
        <taxon>Metazoa</taxon>
        <taxon>Chordata</taxon>
        <taxon>Craniata</taxon>
        <taxon>Vertebrata</taxon>
        <taxon>Euteleostomi</taxon>
        <taxon>Mammalia</taxon>
        <taxon>Eutheria</taxon>
        <taxon>Laurasiatheria</taxon>
        <taxon>Carnivora</taxon>
        <taxon>Feliformia</taxon>
        <taxon>Hyaenidae</taxon>
        <taxon>Crocuta</taxon>
    </lineage>
</organism>
<evidence type="ECO:0000256" key="12">
    <source>
        <dbReference type="ARBA" id="ARBA00022845"/>
    </source>
</evidence>
<dbReference type="GO" id="GO:0006915">
    <property type="term" value="P:apoptotic process"/>
    <property type="evidence" value="ECO:0007669"/>
    <property type="project" value="UniProtKB-KW"/>
</dbReference>
<feature type="non-terminal residue" evidence="23">
    <location>
        <position position="104"/>
    </location>
</feature>
<evidence type="ECO:0000256" key="13">
    <source>
        <dbReference type="ARBA" id="ARBA00023002"/>
    </source>
</evidence>
<dbReference type="EC" id="1.2.1.12" evidence="6"/>
<evidence type="ECO:0000256" key="4">
    <source>
        <dbReference type="ARBA" id="ARBA00004869"/>
    </source>
</evidence>
<comment type="subcellular location">
    <subcellularLocation>
        <location evidence="2">Cytoplasm</location>
        <location evidence="2">Cytoskeleton</location>
    </subcellularLocation>
    <subcellularLocation>
        <location evidence="3">Cytoplasm</location>
        <location evidence="3">Cytosol</location>
    </subcellularLocation>
    <subcellularLocation>
        <location evidence="1">Nucleus</location>
    </subcellularLocation>
</comment>
<dbReference type="Gene3D" id="3.30.360.10">
    <property type="entry name" value="Dihydrodipicolinate Reductase, domain 2"/>
    <property type="match status" value="1"/>
</dbReference>
<evidence type="ECO:0000256" key="5">
    <source>
        <dbReference type="ARBA" id="ARBA00007406"/>
    </source>
</evidence>
<evidence type="ECO:0000256" key="10">
    <source>
        <dbReference type="ARBA" id="ARBA00022703"/>
    </source>
</evidence>
<evidence type="ECO:0000259" key="22">
    <source>
        <dbReference type="Pfam" id="PF02800"/>
    </source>
</evidence>
<keyword evidence="10" id="KW-0053">Apoptosis</keyword>
<evidence type="ECO:0000256" key="1">
    <source>
        <dbReference type="ARBA" id="ARBA00004123"/>
    </source>
</evidence>
<protein>
    <recommendedName>
        <fullName evidence="7">Glyceraldehyde-3-phosphate dehydrogenase</fullName>
        <ecNumber evidence="6">1.2.1.12</ecNumber>
    </recommendedName>
    <alternativeName>
        <fullName evidence="18">Peptidyl-cysteine S-nitrosylase GAPDH</fullName>
    </alternativeName>
</protein>
<keyword evidence="11" id="KW-0702">S-nitrosylation</keyword>
<evidence type="ECO:0000313" key="23">
    <source>
        <dbReference type="EMBL" id="KAF0879940.1"/>
    </source>
</evidence>
<evidence type="ECO:0000256" key="14">
    <source>
        <dbReference type="ARBA" id="ARBA00023027"/>
    </source>
</evidence>
<evidence type="ECO:0000256" key="20">
    <source>
        <dbReference type="ARBA" id="ARBA00047698"/>
    </source>
</evidence>
<comment type="pathway">
    <text evidence="4">Carbohydrate degradation; glycolysis; pyruvate from D-glyceraldehyde 3-phosphate: step 1/5.</text>
</comment>
<dbReference type="GO" id="GO:0016740">
    <property type="term" value="F:transferase activity"/>
    <property type="evidence" value="ECO:0007669"/>
    <property type="project" value="UniProtKB-KW"/>
</dbReference>
<evidence type="ECO:0000256" key="21">
    <source>
        <dbReference type="ARBA" id="ARBA00048005"/>
    </source>
</evidence>
<keyword evidence="15" id="KW-0324">Glycolysis</keyword>
<sequence>AAKVVGKIIPELTEKFTSMAFCVPIPDVLVINLTYCMEKAAKNEDTQKNGEVGVRMPFENENVSCYFNNDIYSLTFDAEAGTPLMIILSNSLPDIIINLILETR</sequence>
<dbReference type="GO" id="GO:0005829">
    <property type="term" value="C:cytosol"/>
    <property type="evidence" value="ECO:0007669"/>
    <property type="project" value="UniProtKB-SubCell"/>
</dbReference>
<dbReference type="Proteomes" id="UP000475037">
    <property type="component" value="Unassembled WGS sequence"/>
</dbReference>
<evidence type="ECO:0000256" key="3">
    <source>
        <dbReference type="ARBA" id="ARBA00004514"/>
    </source>
</evidence>
<evidence type="ECO:0000256" key="6">
    <source>
        <dbReference type="ARBA" id="ARBA00013119"/>
    </source>
</evidence>
<keyword evidence="16" id="KW-0206">Cytoskeleton</keyword>
<feature type="domain" description="Glyceraldehyde 3-phosphate dehydrogenase catalytic" evidence="22">
    <location>
        <begin position="1"/>
        <end position="79"/>
    </location>
</feature>
<dbReference type="PANTHER" id="PTHR10836:SF111">
    <property type="entry name" value="GLYCERALDEHYDE-3-PHOSPHATE DEHYDROGENASE"/>
    <property type="match status" value="1"/>
</dbReference>
<evidence type="ECO:0000256" key="16">
    <source>
        <dbReference type="ARBA" id="ARBA00023212"/>
    </source>
</evidence>
<name>A0A6G1AWF5_CROCR</name>
<keyword evidence="9" id="KW-0808">Transferase</keyword>
<evidence type="ECO:0000256" key="17">
    <source>
        <dbReference type="ARBA" id="ARBA00023242"/>
    </source>
</evidence>
<keyword evidence="13" id="KW-0560">Oxidoreductase</keyword>
<reference evidence="23 24" key="1">
    <citation type="submission" date="2019-11" db="EMBL/GenBank/DDBJ databases">
        <authorList>
            <person name="Yang C."/>
            <person name="Li F."/>
        </authorList>
    </citation>
    <scope>NUCLEOTIDE SEQUENCE [LARGE SCALE GENOMIC DNA]</scope>
    <source>
        <strain evidence="23">KB4526</strain>
        <tissue evidence="23">Muscle</tissue>
    </source>
</reference>
<dbReference type="InterPro" id="IPR020831">
    <property type="entry name" value="GlycerAld/Erythrose_P_DH"/>
</dbReference>
<comment type="subunit">
    <text evidence="19">Homotetramer. Interacts with TPPP; the interaction is direct. Interacts (when S-nitrosylated) with SIAH1; leading to nuclear translocation. Interacts with RILPL1/GOSPEL, leading to prevent the interaction between GAPDH and SIAH1 and prevent nuclear translocation. Interacts with CHP1; the interaction increases the binding of CHP1 with microtubules. Associates with microtubules. Interacts with EIF1AD, USP25, PRKCI and WARS1. Interacts with phosphorylated RPL13A; inhibited by oxidatively-modified low-densitity lipoprotein (LDL(ox)). Component of the GAIT complex. Interacts with FKBP6; leading to inhibit GAPDH catalytic activity. Interacts with TRAF2, promoting TRAF2 ubiquitination. Interacts with TRAF3, promoting TRAF3 ubiquitination.</text>
</comment>
<dbReference type="GO" id="GO:0004365">
    <property type="term" value="F:glyceraldehyde-3-phosphate dehydrogenase (NAD+) (phosphorylating) activity"/>
    <property type="evidence" value="ECO:0007669"/>
    <property type="project" value="UniProtKB-EC"/>
</dbReference>
<dbReference type="Pfam" id="PF02800">
    <property type="entry name" value="Gp_dh_C"/>
    <property type="match status" value="1"/>
</dbReference>
<comment type="catalytic activity">
    <reaction evidence="20">
        <text>D-glyceraldehyde 3-phosphate + phosphate + NAD(+) = (2R)-3-phospho-glyceroyl phosphate + NADH + H(+)</text>
        <dbReference type="Rhea" id="RHEA:10300"/>
        <dbReference type="ChEBI" id="CHEBI:15378"/>
        <dbReference type="ChEBI" id="CHEBI:43474"/>
        <dbReference type="ChEBI" id="CHEBI:57540"/>
        <dbReference type="ChEBI" id="CHEBI:57604"/>
        <dbReference type="ChEBI" id="CHEBI:57945"/>
        <dbReference type="ChEBI" id="CHEBI:59776"/>
        <dbReference type="EC" id="1.2.1.12"/>
    </reaction>
</comment>
<keyword evidence="17" id="KW-0539">Nucleus</keyword>
<accession>A0A6G1AWF5</accession>
<dbReference type="AlphaFoldDB" id="A0A6G1AWF5"/>
<evidence type="ECO:0000256" key="15">
    <source>
        <dbReference type="ARBA" id="ARBA00023152"/>
    </source>
</evidence>
<evidence type="ECO:0000256" key="8">
    <source>
        <dbReference type="ARBA" id="ARBA00022490"/>
    </source>
</evidence>
<evidence type="ECO:0000256" key="7">
    <source>
        <dbReference type="ARBA" id="ARBA00021022"/>
    </source>
</evidence>
<comment type="similarity">
    <text evidence="5">Belongs to the glyceraldehyde-3-phosphate dehydrogenase family.</text>
</comment>
<evidence type="ECO:0000256" key="2">
    <source>
        <dbReference type="ARBA" id="ARBA00004245"/>
    </source>
</evidence>
<gene>
    <name evidence="23" type="primary">Gapdh</name>
    <name evidence="23" type="ORF">FOF47_R07987</name>
</gene>
<dbReference type="EMBL" id="VOAJ01003429">
    <property type="protein sequence ID" value="KAF0879940.1"/>
    <property type="molecule type" value="Genomic_DNA"/>
</dbReference>
<proteinExistence type="inferred from homology"/>
<evidence type="ECO:0000256" key="11">
    <source>
        <dbReference type="ARBA" id="ARBA00022799"/>
    </source>
</evidence>
<keyword evidence="24" id="KW-1185">Reference proteome</keyword>
<dbReference type="GO" id="GO:0006096">
    <property type="term" value="P:glycolytic process"/>
    <property type="evidence" value="ECO:0007669"/>
    <property type="project" value="UniProtKB-KW"/>
</dbReference>
<comment type="caution">
    <text evidence="23">The sequence shown here is derived from an EMBL/GenBank/DDBJ whole genome shotgun (WGS) entry which is preliminary data.</text>
</comment>
<dbReference type="InterPro" id="IPR020829">
    <property type="entry name" value="GlycerAld_3-P_DH_cat"/>
</dbReference>
<evidence type="ECO:0000256" key="19">
    <source>
        <dbReference type="ARBA" id="ARBA00046997"/>
    </source>
</evidence>
<evidence type="ECO:0000256" key="9">
    <source>
        <dbReference type="ARBA" id="ARBA00022679"/>
    </source>
</evidence>
<keyword evidence="14" id="KW-0520">NAD</keyword>
<comment type="catalytic activity">
    <reaction evidence="21">
        <text>S-nitroso-L-cysteinyl-[GAPDH] + L-cysteinyl-[protein] = L-cysteinyl-[GAPDH] + S-nitroso-L-cysteinyl-[protein]</text>
        <dbReference type="Rhea" id="RHEA:66684"/>
        <dbReference type="Rhea" id="RHEA-COMP:10131"/>
        <dbReference type="Rhea" id="RHEA-COMP:17089"/>
        <dbReference type="Rhea" id="RHEA-COMP:17090"/>
        <dbReference type="Rhea" id="RHEA-COMP:17091"/>
        <dbReference type="ChEBI" id="CHEBI:29950"/>
        <dbReference type="ChEBI" id="CHEBI:149494"/>
    </reaction>
    <physiologicalReaction direction="left-to-right" evidence="21">
        <dbReference type="Rhea" id="RHEA:66685"/>
    </physiologicalReaction>
</comment>
<evidence type="ECO:0000256" key="18">
    <source>
        <dbReference type="ARBA" id="ARBA00031890"/>
    </source>
</evidence>
<keyword evidence="12" id="KW-0810">Translation regulation</keyword>
<evidence type="ECO:0000313" key="24">
    <source>
        <dbReference type="Proteomes" id="UP000475037"/>
    </source>
</evidence>
<dbReference type="SUPFAM" id="SSF55347">
    <property type="entry name" value="Glyceraldehyde-3-phosphate dehydrogenase-like, C-terminal domain"/>
    <property type="match status" value="1"/>
</dbReference>
<dbReference type="GO" id="GO:0005856">
    <property type="term" value="C:cytoskeleton"/>
    <property type="evidence" value="ECO:0007669"/>
    <property type="project" value="UniProtKB-SubCell"/>
</dbReference>
<feature type="non-terminal residue" evidence="23">
    <location>
        <position position="1"/>
    </location>
</feature>